<evidence type="ECO:0000313" key="1">
    <source>
        <dbReference type="EMBL" id="EIJ64980.1"/>
    </source>
</evidence>
<dbReference type="Proteomes" id="UP000003423">
    <property type="component" value="Unassembled WGS sequence"/>
</dbReference>
<proteinExistence type="predicted"/>
<dbReference type="EMBL" id="AEXL02000161">
    <property type="protein sequence ID" value="EIJ64980.1"/>
    <property type="molecule type" value="Genomic_DNA"/>
</dbReference>
<sequence length="91" mass="10682">MSEKFLICPICDSENVAWILWGHCPDITNESKQDLRNRKTVLGGSFVTDHDAEWECNVCHHRWGYTVHNDESKINSFDYDQGFNIEEVYDQ</sequence>
<organism evidence="1 2">
    <name type="scientific">Candidatus Nitrosopumilus salarius BD31</name>
    <dbReference type="NCBI Taxonomy" id="859350"/>
    <lineage>
        <taxon>Archaea</taxon>
        <taxon>Nitrososphaerota</taxon>
        <taxon>Nitrososphaeria</taxon>
        <taxon>Nitrosopumilales</taxon>
        <taxon>Nitrosopumilaceae</taxon>
        <taxon>Nitrosopumilus</taxon>
    </lineage>
</organism>
<protein>
    <submittedName>
        <fullName evidence="1">Uncharacterized protein</fullName>
    </submittedName>
</protein>
<accession>I3CZT7</accession>
<name>I3CZT7_9ARCH</name>
<dbReference type="PATRIC" id="fig|859350.6.peg.1913"/>
<evidence type="ECO:0000313" key="2">
    <source>
        <dbReference type="Proteomes" id="UP000003423"/>
    </source>
</evidence>
<dbReference type="OrthoDB" id="381613at2157"/>
<reference evidence="1 2" key="1">
    <citation type="journal article" date="2012" name="J. Bacteriol.">
        <title>Genome sequence of "Candidatus Nitrosopumilus salaria" BD31, an ammonia-oxidizing archaeon from the San Francisco Bay estuary.</title>
        <authorList>
            <person name="Mosier A.C."/>
            <person name="Allen E.E."/>
            <person name="Kim M."/>
            <person name="Ferriera S."/>
            <person name="Francis C.A."/>
        </authorList>
    </citation>
    <scope>NUCLEOTIDE SEQUENCE [LARGE SCALE GENOMIC DNA]</scope>
    <source>
        <strain evidence="1 2">BD31</strain>
    </source>
</reference>
<dbReference type="AlphaFoldDB" id="I3CZT7"/>
<gene>
    <name evidence="1" type="ORF">BD31_I0776</name>
</gene>
<keyword evidence="2" id="KW-1185">Reference proteome</keyword>
<comment type="caution">
    <text evidence="1">The sequence shown here is derived from an EMBL/GenBank/DDBJ whole genome shotgun (WGS) entry which is preliminary data.</text>
</comment>